<dbReference type="AlphaFoldDB" id="A0ABC8TZ88"/>
<evidence type="ECO:0000256" key="1">
    <source>
        <dbReference type="SAM" id="MobiDB-lite"/>
    </source>
</evidence>
<feature type="compositionally biased region" description="Polar residues" evidence="1">
    <location>
        <begin position="165"/>
        <end position="192"/>
    </location>
</feature>
<sequence>MQGTSKVIMGATLIMVVSLAIILSLVLVLLAELYCSLLLHRRKLGMTSSTTTNTAGTTTTTTVATTSTHGFVSQPQQPLDQSAPPSLCSFYAQGVIQAPRSFLFPQVSINDKLDLEKQHSQPSSTPHLPIAKVPLEDCNASTSKNGGLAGVSDHFMYISNPIYNSESGSSSRANTPFKTPDTSPSRLETGDSSGDDIRDLSLSSSPPSLPVTPPLTPMKKLPAEACSVSLRDARCLGTSGSDSNSNKKGVSSSSSGSPCTSPSW</sequence>
<reference evidence="3 4" key="1">
    <citation type="submission" date="2024-02" db="EMBL/GenBank/DDBJ databases">
        <authorList>
            <person name="Vignale AGUSTIN F."/>
            <person name="Sosa J E."/>
            <person name="Modenutti C."/>
        </authorList>
    </citation>
    <scope>NUCLEOTIDE SEQUENCE [LARGE SCALE GENOMIC DNA]</scope>
</reference>
<keyword evidence="2" id="KW-0812">Transmembrane</keyword>
<organism evidence="3 4">
    <name type="scientific">Ilex paraguariensis</name>
    <name type="common">yerba mate</name>
    <dbReference type="NCBI Taxonomy" id="185542"/>
    <lineage>
        <taxon>Eukaryota</taxon>
        <taxon>Viridiplantae</taxon>
        <taxon>Streptophyta</taxon>
        <taxon>Embryophyta</taxon>
        <taxon>Tracheophyta</taxon>
        <taxon>Spermatophyta</taxon>
        <taxon>Magnoliopsida</taxon>
        <taxon>eudicotyledons</taxon>
        <taxon>Gunneridae</taxon>
        <taxon>Pentapetalae</taxon>
        <taxon>asterids</taxon>
        <taxon>campanulids</taxon>
        <taxon>Aquifoliales</taxon>
        <taxon>Aquifoliaceae</taxon>
        <taxon>Ilex</taxon>
    </lineage>
</organism>
<feature type="compositionally biased region" description="Pro residues" evidence="1">
    <location>
        <begin position="207"/>
        <end position="216"/>
    </location>
</feature>
<keyword evidence="4" id="KW-1185">Reference proteome</keyword>
<feature type="transmembrane region" description="Helical" evidence="2">
    <location>
        <begin position="12"/>
        <end position="39"/>
    </location>
</feature>
<feature type="region of interest" description="Disordered" evidence="1">
    <location>
        <begin position="236"/>
        <end position="264"/>
    </location>
</feature>
<gene>
    <name evidence="3" type="ORF">ILEXP_LOCUS42474</name>
</gene>
<dbReference type="EMBL" id="CAUOFW020006057">
    <property type="protein sequence ID" value="CAK9172796.1"/>
    <property type="molecule type" value="Genomic_DNA"/>
</dbReference>
<evidence type="ECO:0000256" key="2">
    <source>
        <dbReference type="SAM" id="Phobius"/>
    </source>
</evidence>
<feature type="compositionally biased region" description="Low complexity" evidence="1">
    <location>
        <begin position="237"/>
        <end position="264"/>
    </location>
</feature>
<keyword evidence="2" id="KW-1133">Transmembrane helix</keyword>
<feature type="region of interest" description="Disordered" evidence="1">
    <location>
        <begin position="165"/>
        <end position="220"/>
    </location>
</feature>
<protein>
    <submittedName>
        <fullName evidence="3">Uncharacterized protein</fullName>
    </submittedName>
</protein>
<comment type="caution">
    <text evidence="3">The sequence shown here is derived from an EMBL/GenBank/DDBJ whole genome shotgun (WGS) entry which is preliminary data.</text>
</comment>
<dbReference type="Proteomes" id="UP001642360">
    <property type="component" value="Unassembled WGS sequence"/>
</dbReference>
<name>A0ABC8TZ88_9AQUA</name>
<evidence type="ECO:0000313" key="3">
    <source>
        <dbReference type="EMBL" id="CAK9172796.1"/>
    </source>
</evidence>
<keyword evidence="2" id="KW-0472">Membrane</keyword>
<proteinExistence type="predicted"/>
<accession>A0ABC8TZ88</accession>
<evidence type="ECO:0000313" key="4">
    <source>
        <dbReference type="Proteomes" id="UP001642360"/>
    </source>
</evidence>